<dbReference type="AlphaFoldDB" id="A0A7X3FT33"/>
<dbReference type="PRINTS" id="PR00039">
    <property type="entry name" value="HTHLYSR"/>
</dbReference>
<dbReference type="SUPFAM" id="SSF53850">
    <property type="entry name" value="Periplasmic binding protein-like II"/>
    <property type="match status" value="1"/>
</dbReference>
<comment type="similarity">
    <text evidence="1">Belongs to the LysR transcriptional regulatory family.</text>
</comment>
<dbReference type="InterPro" id="IPR050950">
    <property type="entry name" value="HTH-type_LysR_regulators"/>
</dbReference>
<keyword evidence="4" id="KW-0804">Transcription</keyword>
<dbReference type="SUPFAM" id="SSF46785">
    <property type="entry name" value="Winged helix' DNA-binding domain"/>
    <property type="match status" value="1"/>
</dbReference>
<dbReference type="GO" id="GO:0003677">
    <property type="term" value="F:DNA binding"/>
    <property type="evidence" value="ECO:0007669"/>
    <property type="project" value="UniProtKB-KW"/>
</dbReference>
<gene>
    <name evidence="6" type="ORF">GO014_14090</name>
</gene>
<dbReference type="Gene3D" id="3.40.190.290">
    <property type="match status" value="1"/>
</dbReference>
<comment type="caution">
    <text evidence="6">The sequence shown here is derived from an EMBL/GenBank/DDBJ whole genome shotgun (WGS) entry which is preliminary data.</text>
</comment>
<accession>A0A7X3FT33</accession>
<keyword evidence="3" id="KW-0238">DNA-binding</keyword>
<proteinExistence type="inferred from homology"/>
<keyword evidence="2" id="KW-0805">Transcription regulation</keyword>
<evidence type="ECO:0000313" key="6">
    <source>
        <dbReference type="EMBL" id="MVT00157.1"/>
    </source>
</evidence>
<dbReference type="EMBL" id="WQRF01000004">
    <property type="protein sequence ID" value="MVT00157.1"/>
    <property type="molecule type" value="Genomic_DNA"/>
</dbReference>
<dbReference type="PANTHER" id="PTHR30419">
    <property type="entry name" value="HTH-TYPE TRANSCRIPTIONAL REGULATOR YBHD"/>
    <property type="match status" value="1"/>
</dbReference>
<dbReference type="GO" id="GO:0005829">
    <property type="term" value="C:cytosol"/>
    <property type="evidence" value="ECO:0007669"/>
    <property type="project" value="TreeGrafter"/>
</dbReference>
<organism evidence="6 7">
    <name type="scientific">Devosia marina</name>
    <dbReference type="NCBI Taxonomy" id="2683198"/>
    <lineage>
        <taxon>Bacteria</taxon>
        <taxon>Pseudomonadati</taxon>
        <taxon>Pseudomonadota</taxon>
        <taxon>Alphaproteobacteria</taxon>
        <taxon>Hyphomicrobiales</taxon>
        <taxon>Devosiaceae</taxon>
        <taxon>Devosia</taxon>
    </lineage>
</organism>
<name>A0A7X3FT33_9HYPH</name>
<dbReference type="FunFam" id="1.10.10.10:FF:000001">
    <property type="entry name" value="LysR family transcriptional regulator"/>
    <property type="match status" value="1"/>
</dbReference>
<feature type="domain" description="HTH lysR-type" evidence="5">
    <location>
        <begin position="1"/>
        <end position="58"/>
    </location>
</feature>
<dbReference type="PROSITE" id="PS50931">
    <property type="entry name" value="HTH_LYSR"/>
    <property type="match status" value="1"/>
</dbReference>
<dbReference type="Gene3D" id="1.10.10.10">
    <property type="entry name" value="Winged helix-like DNA-binding domain superfamily/Winged helix DNA-binding domain"/>
    <property type="match status" value="1"/>
</dbReference>
<evidence type="ECO:0000256" key="4">
    <source>
        <dbReference type="ARBA" id="ARBA00023163"/>
    </source>
</evidence>
<protein>
    <submittedName>
        <fullName evidence="6">LysR family transcriptional regulator</fullName>
    </submittedName>
</protein>
<evidence type="ECO:0000256" key="3">
    <source>
        <dbReference type="ARBA" id="ARBA00023125"/>
    </source>
</evidence>
<evidence type="ECO:0000256" key="1">
    <source>
        <dbReference type="ARBA" id="ARBA00009437"/>
    </source>
</evidence>
<sequence>MELRQLHYFVAAARMEHFTRAARKLNVAQSALSTSIQALEEELSAQLFVRTTRKVRLTAAGHTLLSKAEKVLATVAEARDAVRAVELGQAGRLTIGSVQSLPAFLQLPQVLARFHAQYPQVEISLVQAGAAHLLDKLERGDLDLAFLPAFEAQRGIETRLVACEELVLVCSPEASFLSGDAVTLRQLSTVPFVDFEKGLGTRGLIDRAFTEELVDRRVIFEVSDLGTLLNLVEQRLGVALVPQSVARSRQKTLRSCAISGPELCWEIVVASRVQISGTASIAQFLDLLPMDVLS</sequence>
<dbReference type="Pfam" id="PF00126">
    <property type="entry name" value="HTH_1"/>
    <property type="match status" value="1"/>
</dbReference>
<dbReference type="InterPro" id="IPR036388">
    <property type="entry name" value="WH-like_DNA-bd_sf"/>
</dbReference>
<evidence type="ECO:0000256" key="2">
    <source>
        <dbReference type="ARBA" id="ARBA00023015"/>
    </source>
</evidence>
<dbReference type="InterPro" id="IPR005119">
    <property type="entry name" value="LysR_subst-bd"/>
</dbReference>
<dbReference type="InterPro" id="IPR036390">
    <property type="entry name" value="WH_DNA-bd_sf"/>
</dbReference>
<dbReference type="Pfam" id="PF03466">
    <property type="entry name" value="LysR_substrate"/>
    <property type="match status" value="1"/>
</dbReference>
<keyword evidence="7" id="KW-1185">Reference proteome</keyword>
<dbReference type="GO" id="GO:0003700">
    <property type="term" value="F:DNA-binding transcription factor activity"/>
    <property type="evidence" value="ECO:0007669"/>
    <property type="project" value="InterPro"/>
</dbReference>
<evidence type="ECO:0000313" key="7">
    <source>
        <dbReference type="Proteomes" id="UP000438106"/>
    </source>
</evidence>
<reference evidence="6 7" key="1">
    <citation type="submission" date="2019-12" db="EMBL/GenBank/DDBJ databases">
        <title>Devosia maris sp. nov., isolated from the deep seawater.</title>
        <authorList>
            <person name="Liu Y."/>
        </authorList>
    </citation>
    <scope>NUCLEOTIDE SEQUENCE [LARGE SCALE GENOMIC DNA]</scope>
    <source>
        <strain evidence="6 7">L53-10-65</strain>
    </source>
</reference>
<dbReference type="Proteomes" id="UP000438106">
    <property type="component" value="Unassembled WGS sequence"/>
</dbReference>
<evidence type="ECO:0000259" key="5">
    <source>
        <dbReference type="PROSITE" id="PS50931"/>
    </source>
</evidence>
<dbReference type="InterPro" id="IPR000847">
    <property type="entry name" value="LysR_HTH_N"/>
</dbReference>
<dbReference type="RefSeq" id="WP_157290967.1">
    <property type="nucleotide sequence ID" value="NZ_WQRF01000004.1"/>
</dbReference>